<evidence type="ECO:0000259" key="1">
    <source>
        <dbReference type="PROSITE" id="PS51094"/>
    </source>
</evidence>
<dbReference type="Gene3D" id="3.40.930.10">
    <property type="entry name" value="Mannitol-specific EII, Chain A"/>
    <property type="match status" value="1"/>
</dbReference>
<protein>
    <recommendedName>
        <fullName evidence="1">PTS EIIA type-2 domain-containing protein</fullName>
    </recommendedName>
</protein>
<dbReference type="InterPro" id="IPR002178">
    <property type="entry name" value="PTS_EIIA_type-2_dom"/>
</dbReference>
<name>A0A0R2S7R8_9GAMM</name>
<dbReference type="Pfam" id="PF00359">
    <property type="entry name" value="PTS_EIIA_2"/>
    <property type="match status" value="1"/>
</dbReference>
<dbReference type="SUPFAM" id="SSF55804">
    <property type="entry name" value="Phoshotransferase/anion transport protein"/>
    <property type="match status" value="1"/>
</dbReference>
<comment type="caution">
    <text evidence="2">The sequence shown here is derived from an EMBL/GenBank/DDBJ whole genome shotgun (WGS) entry which is preliminary data.</text>
</comment>
<dbReference type="AlphaFoldDB" id="A0A0R2S7R8"/>
<gene>
    <name evidence="2" type="ORF">ABR69_06885</name>
</gene>
<dbReference type="InterPro" id="IPR051541">
    <property type="entry name" value="PTS_SugarTrans_NitroReg"/>
</dbReference>
<sequence>MHLEEILSPGLCKSKVEGVSKKRVIGIMSSLIAEQIEGVDEDDVFEALMSREQLGTTGLGNGIAIPHCRIAQCDRLVGALVSLAEPVDYDSIDGKPIDLVFALVVPEGGDTEHVKALGEIASLFLDEDLCFTLRHTNDDEDLYNVAIMT</sequence>
<dbReference type="InterPro" id="IPR016152">
    <property type="entry name" value="PTrfase/Anion_transptr"/>
</dbReference>
<evidence type="ECO:0000313" key="3">
    <source>
        <dbReference type="Proteomes" id="UP000051934"/>
    </source>
</evidence>
<dbReference type="GO" id="GO:0030295">
    <property type="term" value="F:protein kinase activator activity"/>
    <property type="evidence" value="ECO:0007669"/>
    <property type="project" value="TreeGrafter"/>
</dbReference>
<evidence type="ECO:0000313" key="2">
    <source>
        <dbReference type="EMBL" id="KRO70951.1"/>
    </source>
</evidence>
<dbReference type="PANTHER" id="PTHR47738:SF1">
    <property type="entry name" value="NITROGEN REGULATORY PROTEIN"/>
    <property type="match status" value="1"/>
</dbReference>
<dbReference type="Proteomes" id="UP000051934">
    <property type="component" value="Unassembled WGS sequence"/>
</dbReference>
<organism evidence="2 3">
    <name type="scientific">OM182 bacterium BACL3 MAG-120507-bin80</name>
    <dbReference type="NCBI Taxonomy" id="1655577"/>
    <lineage>
        <taxon>Bacteria</taxon>
        <taxon>Pseudomonadati</taxon>
        <taxon>Pseudomonadota</taxon>
        <taxon>Gammaproteobacteria</taxon>
        <taxon>OMG group</taxon>
        <taxon>OM182 clade</taxon>
    </lineage>
</organism>
<dbReference type="CDD" id="cd00211">
    <property type="entry name" value="PTS_IIA_fru"/>
    <property type="match status" value="1"/>
</dbReference>
<reference evidence="2 3" key="1">
    <citation type="submission" date="2015-10" db="EMBL/GenBank/DDBJ databases">
        <title>Metagenome-Assembled Genomes uncover a global brackish microbiome.</title>
        <authorList>
            <person name="Hugerth L.W."/>
            <person name="Larsson J."/>
            <person name="Alneberg J."/>
            <person name="Lindh M.V."/>
            <person name="Legrand C."/>
            <person name="Pinhassi J."/>
            <person name="Andersson A.F."/>
        </authorList>
    </citation>
    <scope>NUCLEOTIDE SEQUENCE [LARGE SCALE GENOMIC DNA]</scope>
    <source>
        <strain evidence="2">BACL4 MAG-120507-bin80</strain>
    </source>
</reference>
<dbReference type="PROSITE" id="PS51094">
    <property type="entry name" value="PTS_EIIA_TYPE_2"/>
    <property type="match status" value="1"/>
</dbReference>
<feature type="domain" description="PTS EIIA type-2" evidence="1">
    <location>
        <begin position="5"/>
        <end position="149"/>
    </location>
</feature>
<dbReference type="EMBL" id="LIBB01000268">
    <property type="protein sequence ID" value="KRO70951.1"/>
    <property type="molecule type" value="Genomic_DNA"/>
</dbReference>
<dbReference type="PANTHER" id="PTHR47738">
    <property type="entry name" value="PTS SYSTEM FRUCTOSE-LIKE EIIA COMPONENT-RELATED"/>
    <property type="match status" value="1"/>
</dbReference>
<proteinExistence type="predicted"/>
<accession>A0A0R2S7R8</accession>